<organism evidence="6 7">
    <name type="scientific">Asaia siamensis</name>
    <dbReference type="NCBI Taxonomy" id="110479"/>
    <lineage>
        <taxon>Bacteria</taxon>
        <taxon>Pseudomonadati</taxon>
        <taxon>Pseudomonadota</taxon>
        <taxon>Alphaproteobacteria</taxon>
        <taxon>Acetobacterales</taxon>
        <taxon>Acetobacteraceae</taxon>
        <taxon>Asaia</taxon>
    </lineage>
</organism>
<dbReference type="Gene3D" id="3.40.190.10">
    <property type="entry name" value="Periplasmic binding protein-like II"/>
    <property type="match status" value="2"/>
</dbReference>
<evidence type="ECO:0000259" key="5">
    <source>
        <dbReference type="PROSITE" id="PS50931"/>
    </source>
</evidence>
<keyword evidence="3" id="KW-0238">DNA-binding</keyword>
<keyword evidence="4" id="KW-0804">Transcription</keyword>
<dbReference type="Proteomes" id="UP000637769">
    <property type="component" value="Unassembled WGS sequence"/>
</dbReference>
<keyword evidence="7" id="KW-1185">Reference proteome</keyword>
<name>A0ABQ1MEZ9_9PROT</name>
<dbReference type="InterPro" id="IPR050950">
    <property type="entry name" value="HTH-type_LysR_regulators"/>
</dbReference>
<dbReference type="Pfam" id="PF03466">
    <property type="entry name" value="LysR_substrate"/>
    <property type="match status" value="1"/>
</dbReference>
<evidence type="ECO:0000256" key="3">
    <source>
        <dbReference type="ARBA" id="ARBA00023125"/>
    </source>
</evidence>
<sequence>MPHPHLGPFWFIASRLKLRHLQLLSAFSRHATLQAAAESLGMAQPAASKLIGDLEDLMRIRLFRLEGRRMIPTFAGEVLTRHAVSMLEELERTRVELNALVDGRIGHVSIGAIDGPVIQSLVDMLRIAQQDYPEIELEIRSGPSDALFQMLTDGQIDIMLGRRPVIPSPYPVQYEEIAAERLVIASRPDHPLLGNGPVSLQALAEWPWILQRKGSRSRQRFEELLLEEDLPLPTRVVSSDSWMMTLAYITRTDALTILSAPAAKLQSDIGQIASLPIDFVFDVAPWGLMTSKERPSTPAALTILSLLKQAMHEQDVPAPR</sequence>
<proteinExistence type="inferred from homology"/>
<accession>A0ABQ1MEZ9</accession>
<dbReference type="PROSITE" id="PS50931">
    <property type="entry name" value="HTH_LYSR"/>
    <property type="match status" value="1"/>
</dbReference>
<comment type="similarity">
    <text evidence="1">Belongs to the LysR transcriptional regulatory family.</text>
</comment>
<dbReference type="RefSeq" id="WP_188427083.1">
    <property type="nucleotide sequence ID" value="NZ_BMCH01000006.1"/>
</dbReference>
<keyword evidence="2" id="KW-0805">Transcription regulation</keyword>
<dbReference type="PANTHER" id="PTHR30419">
    <property type="entry name" value="HTH-TYPE TRANSCRIPTIONAL REGULATOR YBHD"/>
    <property type="match status" value="1"/>
</dbReference>
<dbReference type="PANTHER" id="PTHR30419:SF8">
    <property type="entry name" value="NITROGEN ASSIMILATION TRANSCRIPTIONAL ACTIVATOR-RELATED"/>
    <property type="match status" value="1"/>
</dbReference>
<dbReference type="Pfam" id="PF00126">
    <property type="entry name" value="HTH_1"/>
    <property type="match status" value="1"/>
</dbReference>
<dbReference type="SUPFAM" id="SSF46785">
    <property type="entry name" value="Winged helix' DNA-binding domain"/>
    <property type="match status" value="1"/>
</dbReference>
<evidence type="ECO:0000313" key="6">
    <source>
        <dbReference type="EMBL" id="GGC37902.1"/>
    </source>
</evidence>
<feature type="domain" description="HTH lysR-type" evidence="5">
    <location>
        <begin position="16"/>
        <end position="73"/>
    </location>
</feature>
<dbReference type="SUPFAM" id="SSF53850">
    <property type="entry name" value="Periplasmic binding protein-like II"/>
    <property type="match status" value="1"/>
</dbReference>
<evidence type="ECO:0000256" key="4">
    <source>
        <dbReference type="ARBA" id="ARBA00023163"/>
    </source>
</evidence>
<dbReference type="InterPro" id="IPR036388">
    <property type="entry name" value="WH-like_DNA-bd_sf"/>
</dbReference>
<evidence type="ECO:0000256" key="2">
    <source>
        <dbReference type="ARBA" id="ARBA00023015"/>
    </source>
</evidence>
<comment type="caution">
    <text evidence="6">The sequence shown here is derived from an EMBL/GenBank/DDBJ whole genome shotgun (WGS) entry which is preliminary data.</text>
</comment>
<dbReference type="Gene3D" id="1.10.10.10">
    <property type="entry name" value="Winged helix-like DNA-binding domain superfamily/Winged helix DNA-binding domain"/>
    <property type="match status" value="1"/>
</dbReference>
<evidence type="ECO:0000313" key="7">
    <source>
        <dbReference type="Proteomes" id="UP000637769"/>
    </source>
</evidence>
<dbReference type="EMBL" id="BMCH01000006">
    <property type="protein sequence ID" value="GGC37902.1"/>
    <property type="molecule type" value="Genomic_DNA"/>
</dbReference>
<protein>
    <submittedName>
        <fullName evidence="6">LysR family transcriptional regulator</fullName>
    </submittedName>
</protein>
<dbReference type="InterPro" id="IPR005119">
    <property type="entry name" value="LysR_subst-bd"/>
</dbReference>
<gene>
    <name evidence="6" type="ORF">GCM10007207_24340</name>
</gene>
<reference evidence="7" key="1">
    <citation type="journal article" date="2019" name="Int. J. Syst. Evol. Microbiol.">
        <title>The Global Catalogue of Microorganisms (GCM) 10K type strain sequencing project: providing services to taxonomists for standard genome sequencing and annotation.</title>
        <authorList>
            <consortium name="The Broad Institute Genomics Platform"/>
            <consortium name="The Broad Institute Genome Sequencing Center for Infectious Disease"/>
            <person name="Wu L."/>
            <person name="Ma J."/>
        </authorList>
    </citation>
    <scope>NUCLEOTIDE SEQUENCE [LARGE SCALE GENOMIC DNA]</scope>
    <source>
        <strain evidence="7">CCM 7132</strain>
    </source>
</reference>
<dbReference type="InterPro" id="IPR000847">
    <property type="entry name" value="LysR_HTH_N"/>
</dbReference>
<evidence type="ECO:0000256" key="1">
    <source>
        <dbReference type="ARBA" id="ARBA00009437"/>
    </source>
</evidence>
<dbReference type="InterPro" id="IPR036390">
    <property type="entry name" value="WH_DNA-bd_sf"/>
</dbReference>